<name>A0A9P3LXU5_9FUNG</name>
<dbReference type="AlphaFoldDB" id="A0A9P3LXU5"/>
<dbReference type="PANTHER" id="PTHR42718">
    <property type="entry name" value="MAJOR FACILITATOR SUPERFAMILY MULTIDRUG TRANSPORTER MFSC"/>
    <property type="match status" value="1"/>
</dbReference>
<protein>
    <recommendedName>
        <fullName evidence="7">Major facilitator superfamily (MFS) profile domain-containing protein</fullName>
    </recommendedName>
</protein>
<dbReference type="PANTHER" id="PTHR42718:SF9">
    <property type="entry name" value="MAJOR FACILITATOR SUPERFAMILY MULTIDRUG TRANSPORTER MFSC"/>
    <property type="match status" value="1"/>
</dbReference>
<dbReference type="PROSITE" id="PS50850">
    <property type="entry name" value="MFS"/>
    <property type="match status" value="1"/>
</dbReference>
<dbReference type="InterPro" id="IPR036259">
    <property type="entry name" value="MFS_trans_sf"/>
</dbReference>
<dbReference type="Gene3D" id="1.20.1250.20">
    <property type="entry name" value="MFS general substrate transporter like domains"/>
    <property type="match status" value="1"/>
</dbReference>
<gene>
    <name evidence="8" type="ORF">EMPS_06826</name>
</gene>
<evidence type="ECO:0000259" key="7">
    <source>
        <dbReference type="PROSITE" id="PS50850"/>
    </source>
</evidence>
<feature type="transmembrane region" description="Helical" evidence="6">
    <location>
        <begin position="253"/>
        <end position="271"/>
    </location>
</feature>
<dbReference type="GO" id="GO:0022857">
    <property type="term" value="F:transmembrane transporter activity"/>
    <property type="evidence" value="ECO:0007669"/>
    <property type="project" value="InterPro"/>
</dbReference>
<keyword evidence="2" id="KW-0813">Transport</keyword>
<dbReference type="InterPro" id="IPR020846">
    <property type="entry name" value="MFS_dom"/>
</dbReference>
<organism evidence="8 9">
    <name type="scientific">Entomortierella parvispora</name>
    <dbReference type="NCBI Taxonomy" id="205924"/>
    <lineage>
        <taxon>Eukaryota</taxon>
        <taxon>Fungi</taxon>
        <taxon>Fungi incertae sedis</taxon>
        <taxon>Mucoromycota</taxon>
        <taxon>Mortierellomycotina</taxon>
        <taxon>Mortierellomycetes</taxon>
        <taxon>Mortierellales</taxon>
        <taxon>Mortierellaceae</taxon>
        <taxon>Entomortierella</taxon>
    </lineage>
</organism>
<evidence type="ECO:0000256" key="1">
    <source>
        <dbReference type="ARBA" id="ARBA00004141"/>
    </source>
</evidence>
<feature type="transmembrane region" description="Helical" evidence="6">
    <location>
        <begin position="214"/>
        <end position="233"/>
    </location>
</feature>
<keyword evidence="5 6" id="KW-0472">Membrane</keyword>
<feature type="domain" description="Major facilitator superfamily (MFS) profile" evidence="7">
    <location>
        <begin position="59"/>
        <end position="518"/>
    </location>
</feature>
<evidence type="ECO:0000256" key="3">
    <source>
        <dbReference type="ARBA" id="ARBA00022692"/>
    </source>
</evidence>
<evidence type="ECO:0000256" key="5">
    <source>
        <dbReference type="ARBA" id="ARBA00023136"/>
    </source>
</evidence>
<feature type="transmembrane region" description="Helical" evidence="6">
    <location>
        <begin position="283"/>
        <end position="302"/>
    </location>
</feature>
<feature type="transmembrane region" description="Helical" evidence="6">
    <location>
        <begin position="94"/>
        <end position="113"/>
    </location>
</feature>
<sequence>MASTHTPEIKDQRLVVKKLDDVVTIDYPSSQDTQNTQEVLKADDSTWLINLQNKLSPAMLYIVSLAQFIDTVNGSSMTVALVDIGNDLKFASYNIQWIISAYIVTFGGFLLLSGRIGDLYGHRRVFLAGQIWFGIWSLAVSFSTTPAVFCIFRALQGIGASMSVPTALGLITTTFPAGPKRTKALSVFSGFGALGAVVGLLIAGAFISSIGWAWIFRFSSIFSFILFFLGLIAIPTKSKLIKDVNTPKKKIDVAGALTATVGMICIIYYISTGSGTGWASVQTLPVLAAGLVLLGLFAWIELRWVDNPIMPFRIWRLRNFTSAFVAILFLQGQFQGFCYFATLIFQNIFGYDSIHTALAFLAHSLFAIVTFTVLGKVLPKFKRLKPFILTGFCFRCFAALMFAFVSTTNSYWGLPFCGLLVHVIGLGTSLLPTQIIALKDAKNEDQGVVGALFSMGLQLGSPLGLAIVTAISENSVNVASTIGDKELLLRSYRNGLLGVVGLGVLGFIVSAFMLPKTIADPEVTPAVVTTDADSPEHTTVIELETKAEVEAELVADLVAGATVLEANSLETKINIESAVQGDKTEV</sequence>
<dbReference type="OrthoDB" id="2130629at2759"/>
<evidence type="ECO:0000256" key="4">
    <source>
        <dbReference type="ARBA" id="ARBA00022989"/>
    </source>
</evidence>
<feature type="transmembrane region" description="Helical" evidence="6">
    <location>
        <begin position="58"/>
        <end position="82"/>
    </location>
</feature>
<reference evidence="8" key="2">
    <citation type="journal article" date="2022" name="Microbiol. Resour. Announc.">
        <title>Whole-Genome Sequence of Entomortierella parvispora E1425, a Mucoromycotan Fungus Associated with Burkholderiaceae-Related Endosymbiotic Bacteria.</title>
        <authorList>
            <person name="Herlambang A."/>
            <person name="Guo Y."/>
            <person name="Takashima Y."/>
            <person name="Narisawa K."/>
            <person name="Ohta H."/>
            <person name="Nishizawa T."/>
        </authorList>
    </citation>
    <scope>NUCLEOTIDE SEQUENCE</scope>
    <source>
        <strain evidence="8">E1425</strain>
    </source>
</reference>
<dbReference type="Gene3D" id="1.20.1720.10">
    <property type="entry name" value="Multidrug resistance protein D"/>
    <property type="match status" value="1"/>
</dbReference>
<keyword evidence="9" id="KW-1185">Reference proteome</keyword>
<evidence type="ECO:0000313" key="9">
    <source>
        <dbReference type="Proteomes" id="UP000827284"/>
    </source>
</evidence>
<feature type="transmembrane region" description="Helical" evidence="6">
    <location>
        <begin position="492"/>
        <end position="514"/>
    </location>
</feature>
<feature type="transmembrane region" description="Helical" evidence="6">
    <location>
        <begin position="184"/>
        <end position="208"/>
    </location>
</feature>
<proteinExistence type="predicted"/>
<feature type="transmembrane region" description="Helical" evidence="6">
    <location>
        <begin position="125"/>
        <end position="145"/>
    </location>
</feature>
<feature type="transmembrane region" description="Helical" evidence="6">
    <location>
        <begin position="387"/>
        <end position="405"/>
    </location>
</feature>
<keyword evidence="4 6" id="KW-1133">Transmembrane helix</keyword>
<evidence type="ECO:0000313" key="8">
    <source>
        <dbReference type="EMBL" id="GJJ74468.1"/>
    </source>
</evidence>
<dbReference type="Pfam" id="PF07690">
    <property type="entry name" value="MFS_1"/>
    <property type="match status" value="1"/>
</dbReference>
<keyword evidence="3 6" id="KW-0812">Transmembrane</keyword>
<dbReference type="SUPFAM" id="SSF103473">
    <property type="entry name" value="MFS general substrate transporter"/>
    <property type="match status" value="1"/>
</dbReference>
<feature type="transmembrane region" description="Helical" evidence="6">
    <location>
        <begin position="448"/>
        <end position="472"/>
    </location>
</feature>
<feature type="transmembrane region" description="Helical" evidence="6">
    <location>
        <begin position="357"/>
        <end position="375"/>
    </location>
</feature>
<feature type="transmembrane region" description="Helical" evidence="6">
    <location>
        <begin position="411"/>
        <end position="436"/>
    </location>
</feature>
<evidence type="ECO:0000256" key="2">
    <source>
        <dbReference type="ARBA" id="ARBA00022448"/>
    </source>
</evidence>
<reference evidence="8" key="1">
    <citation type="submission" date="2021-11" db="EMBL/GenBank/DDBJ databases">
        <authorList>
            <person name="Herlambang A."/>
            <person name="Guo Y."/>
            <person name="Takashima Y."/>
            <person name="Nishizawa T."/>
        </authorList>
    </citation>
    <scope>NUCLEOTIDE SEQUENCE</scope>
    <source>
        <strain evidence="8">E1425</strain>
    </source>
</reference>
<dbReference type="Proteomes" id="UP000827284">
    <property type="component" value="Unassembled WGS sequence"/>
</dbReference>
<comment type="subcellular location">
    <subcellularLocation>
        <location evidence="1">Membrane</location>
        <topology evidence="1">Multi-pass membrane protein</topology>
    </subcellularLocation>
</comment>
<accession>A0A9P3LXU5</accession>
<dbReference type="InterPro" id="IPR011701">
    <property type="entry name" value="MFS"/>
</dbReference>
<dbReference type="GO" id="GO:0016020">
    <property type="term" value="C:membrane"/>
    <property type="evidence" value="ECO:0007669"/>
    <property type="project" value="UniProtKB-SubCell"/>
</dbReference>
<feature type="transmembrane region" description="Helical" evidence="6">
    <location>
        <begin position="323"/>
        <end position="345"/>
    </location>
</feature>
<comment type="caution">
    <text evidence="8">The sequence shown here is derived from an EMBL/GenBank/DDBJ whole genome shotgun (WGS) entry which is preliminary data.</text>
</comment>
<dbReference type="EMBL" id="BQFW01000009">
    <property type="protein sequence ID" value="GJJ74468.1"/>
    <property type="molecule type" value="Genomic_DNA"/>
</dbReference>
<feature type="transmembrane region" description="Helical" evidence="6">
    <location>
        <begin position="151"/>
        <end position="172"/>
    </location>
</feature>
<evidence type="ECO:0000256" key="6">
    <source>
        <dbReference type="SAM" id="Phobius"/>
    </source>
</evidence>